<dbReference type="SUPFAM" id="SSF56935">
    <property type="entry name" value="Porins"/>
    <property type="match status" value="1"/>
</dbReference>
<keyword evidence="13" id="KW-1185">Reference proteome</keyword>
<evidence type="ECO:0000256" key="8">
    <source>
        <dbReference type="PROSITE-ProRule" id="PRU01360"/>
    </source>
</evidence>
<dbReference type="CDD" id="cd01347">
    <property type="entry name" value="ligand_gated_channel"/>
    <property type="match status" value="1"/>
</dbReference>
<dbReference type="Proteomes" id="UP000015462">
    <property type="component" value="Unassembled WGS sequence"/>
</dbReference>
<dbReference type="InterPro" id="IPR036942">
    <property type="entry name" value="Beta-barrel_TonB_sf"/>
</dbReference>
<dbReference type="PANTHER" id="PTHR32552">
    <property type="entry name" value="FERRICHROME IRON RECEPTOR-RELATED"/>
    <property type="match status" value="1"/>
</dbReference>
<dbReference type="InterPro" id="IPR037066">
    <property type="entry name" value="Plug_dom_sf"/>
</dbReference>
<keyword evidence="3 8" id="KW-1134">Transmembrane beta strand</keyword>
<dbReference type="Pfam" id="PF00593">
    <property type="entry name" value="TonB_dep_Rec_b-barrel"/>
    <property type="match status" value="1"/>
</dbReference>
<name>A0AB33YZ43_9GAMM</name>
<comment type="similarity">
    <text evidence="8 9">Belongs to the TonB-dependent receptor family.</text>
</comment>
<dbReference type="InterPro" id="IPR000531">
    <property type="entry name" value="Beta-barrel_TonB"/>
</dbReference>
<dbReference type="InterPro" id="IPR012910">
    <property type="entry name" value="Plug_dom"/>
</dbReference>
<evidence type="ECO:0000256" key="5">
    <source>
        <dbReference type="ARBA" id="ARBA00023077"/>
    </source>
</evidence>
<protein>
    <submittedName>
        <fullName evidence="12">TonB-dependent receptor</fullName>
    </submittedName>
</protein>
<evidence type="ECO:0000256" key="6">
    <source>
        <dbReference type="ARBA" id="ARBA00023136"/>
    </source>
</evidence>
<organism evidence="12 13">
    <name type="scientific">Cycloclasticus pugetii</name>
    <dbReference type="NCBI Taxonomy" id="34068"/>
    <lineage>
        <taxon>Bacteria</taxon>
        <taxon>Pseudomonadati</taxon>
        <taxon>Pseudomonadota</taxon>
        <taxon>Gammaproteobacteria</taxon>
        <taxon>Thiotrichales</taxon>
        <taxon>Piscirickettsiaceae</taxon>
        <taxon>Cycloclasticus</taxon>
    </lineage>
</organism>
<gene>
    <name evidence="12" type="ORF">L196_10639</name>
</gene>
<comment type="subcellular location">
    <subcellularLocation>
        <location evidence="1 8">Cell outer membrane</location>
        <topology evidence="1 8">Multi-pass membrane protein</topology>
    </subcellularLocation>
</comment>
<accession>A0AB33YZ43</accession>
<dbReference type="Gene3D" id="2.40.170.20">
    <property type="entry name" value="TonB-dependent receptor, beta-barrel domain"/>
    <property type="match status" value="1"/>
</dbReference>
<dbReference type="PANTHER" id="PTHR32552:SF83">
    <property type="entry name" value="BLR3904 PROTEIN"/>
    <property type="match status" value="1"/>
</dbReference>
<keyword evidence="4 8" id="KW-0812">Transmembrane</keyword>
<dbReference type="Pfam" id="PF07715">
    <property type="entry name" value="Plug"/>
    <property type="match status" value="1"/>
</dbReference>
<evidence type="ECO:0000256" key="3">
    <source>
        <dbReference type="ARBA" id="ARBA00022452"/>
    </source>
</evidence>
<comment type="caution">
    <text evidence="12">The sequence shown here is derived from an EMBL/GenBank/DDBJ whole genome shotgun (WGS) entry which is preliminary data.</text>
</comment>
<keyword evidence="5 9" id="KW-0798">TonB box</keyword>
<evidence type="ECO:0000313" key="13">
    <source>
        <dbReference type="Proteomes" id="UP000015462"/>
    </source>
</evidence>
<dbReference type="GO" id="GO:0009279">
    <property type="term" value="C:cell outer membrane"/>
    <property type="evidence" value="ECO:0007669"/>
    <property type="project" value="UniProtKB-SubCell"/>
</dbReference>
<dbReference type="AlphaFoldDB" id="A0AB33YZ43"/>
<evidence type="ECO:0000256" key="2">
    <source>
        <dbReference type="ARBA" id="ARBA00022448"/>
    </source>
</evidence>
<dbReference type="GO" id="GO:0015344">
    <property type="term" value="F:siderophore uptake transmembrane transporter activity"/>
    <property type="evidence" value="ECO:0007669"/>
    <property type="project" value="TreeGrafter"/>
</dbReference>
<evidence type="ECO:0000256" key="9">
    <source>
        <dbReference type="RuleBase" id="RU003357"/>
    </source>
</evidence>
<evidence type="ECO:0000259" key="10">
    <source>
        <dbReference type="Pfam" id="PF00593"/>
    </source>
</evidence>
<dbReference type="PROSITE" id="PS52016">
    <property type="entry name" value="TONB_DEPENDENT_REC_3"/>
    <property type="match status" value="1"/>
</dbReference>
<evidence type="ECO:0000256" key="1">
    <source>
        <dbReference type="ARBA" id="ARBA00004571"/>
    </source>
</evidence>
<keyword evidence="6 8" id="KW-0472">Membrane</keyword>
<feature type="domain" description="TonB-dependent receptor-like beta-barrel" evidence="10">
    <location>
        <begin position="262"/>
        <end position="752"/>
    </location>
</feature>
<feature type="domain" description="TonB-dependent receptor plug" evidence="11">
    <location>
        <begin position="89"/>
        <end position="188"/>
    </location>
</feature>
<evidence type="ECO:0000313" key="12">
    <source>
        <dbReference type="EMBL" id="EPD12256.1"/>
    </source>
</evidence>
<keyword evidence="12" id="KW-0675">Receptor</keyword>
<evidence type="ECO:0000256" key="4">
    <source>
        <dbReference type="ARBA" id="ARBA00022692"/>
    </source>
</evidence>
<sequence>MTAPASSRSAKLKVRNKTAFPFRKTALAICVQTVLLGATANNAIAQESDAIVLDALQIEERTIDTNPYTEKSAPYKAKISADSRHVKELADTPQTISVITQTAIQDSGKTGLRDILAAQPGITLGTGENGNAFGDRYIIRGHEARSDVFVDGLRDPGMTTRESFALEQVEITKGPSSTFAGRGSTGGAINGVTKQASTEYDFNKISAGLGTDNFGELTLDSNHKINDDTAVRLNLLYSEKDVPDRDPADQERTGLALSGSHQATDKLKLTADYYYLNAEDSPDLGSYHITDSKVANNIPSYVQDEDFLESTVNVGTFRLNYEINDALRIENSTRYGTTENGYVTTGAFGATRDISDPVAPGAATITIESRAHQGWQDVTYFANQFNLFVDRELAGNKHQFVFGAEYSDIGVINGTYNVTNNGATNCIVASQGGGSPNYCILDGNGKEINNLNGLLERDITKAAKDSDYSIKTISLSAMDTITFNDHWSLFLGIRADRFDYDNSVLSYGATVPTKFSYSDTLWNGHIGTVYNINKQGNVYLTYSTSSNINGGESDLGGNCGYGGLCGSDNLQVENSKPEKTKSVELGTKWNVLNNKLLLTAAIFRTVKDDVMESVGDAYSSIGTLNTGKNQVEGIEVSAVGNITKALSVQFGATMMESEILKSSAIGRGGDLVDYKNKPLSNFADDSVYLQLRYQATPKFAFGSIATYSSNMFVGQPDSPADDYEIPSYTVYDIFASYDINKKLKASLNISNITDEDYYLAGYRNGGFTYIGDARNAQLTLAYEF</sequence>
<dbReference type="RefSeq" id="WP_016390956.1">
    <property type="nucleotide sequence ID" value="NZ_KE646811.1"/>
</dbReference>
<proteinExistence type="inferred from homology"/>
<dbReference type="InterPro" id="IPR039426">
    <property type="entry name" value="TonB-dep_rcpt-like"/>
</dbReference>
<keyword evidence="7 8" id="KW-0998">Cell outer membrane</keyword>
<evidence type="ECO:0000259" key="11">
    <source>
        <dbReference type="Pfam" id="PF07715"/>
    </source>
</evidence>
<reference evidence="12 13" key="1">
    <citation type="journal article" date="2013" name="Genome Announc.">
        <title>Genome Sequence of the Pyrene- and Fluoranthene-Degrading Bacterium Cycloclasticus sp. Strain PY97M.</title>
        <authorList>
            <person name="Cui Z."/>
            <person name="Xu G."/>
            <person name="Li Q."/>
            <person name="Gao W."/>
            <person name="Zheng L."/>
        </authorList>
    </citation>
    <scope>NUCLEOTIDE SEQUENCE [LARGE SCALE GENOMIC DNA]</scope>
    <source>
        <strain evidence="12 13">PY97M</strain>
    </source>
</reference>
<keyword evidence="2 8" id="KW-0813">Transport</keyword>
<evidence type="ECO:0000256" key="7">
    <source>
        <dbReference type="ARBA" id="ARBA00023237"/>
    </source>
</evidence>
<dbReference type="EMBL" id="ASHL01000012">
    <property type="protein sequence ID" value="EPD12256.1"/>
    <property type="molecule type" value="Genomic_DNA"/>
</dbReference>
<dbReference type="Gene3D" id="2.170.130.10">
    <property type="entry name" value="TonB-dependent receptor, plug domain"/>
    <property type="match status" value="1"/>
</dbReference>